<name>K2RM18_MACPH</name>
<dbReference type="HOGENOM" id="CLU_492276_0_0_1"/>
<accession>K2RM18</accession>
<dbReference type="Proteomes" id="UP000007129">
    <property type="component" value="Unassembled WGS sequence"/>
</dbReference>
<evidence type="ECO:0000313" key="1">
    <source>
        <dbReference type="EMBL" id="EKG13862.1"/>
    </source>
</evidence>
<evidence type="ECO:0000313" key="2">
    <source>
        <dbReference type="Proteomes" id="UP000007129"/>
    </source>
</evidence>
<dbReference type="AlphaFoldDB" id="K2RM18"/>
<comment type="caution">
    <text evidence="1">The sequence shown here is derived from an EMBL/GenBank/DDBJ whole genome shotgun (WGS) entry which is preliminary data.</text>
</comment>
<gene>
    <name evidence="1" type="ORF">MPH_08994</name>
</gene>
<dbReference type="EMBL" id="AHHD01000382">
    <property type="protein sequence ID" value="EKG13862.1"/>
    <property type="molecule type" value="Genomic_DNA"/>
</dbReference>
<reference evidence="1 2" key="1">
    <citation type="journal article" date="2012" name="BMC Genomics">
        <title>Tools to kill: Genome of one of the most destructive plant pathogenic fungi Macrophomina phaseolina.</title>
        <authorList>
            <person name="Islam M.S."/>
            <person name="Haque M.S."/>
            <person name="Islam M.M."/>
            <person name="Emdad E.M."/>
            <person name="Halim A."/>
            <person name="Hossen Q.M.M."/>
            <person name="Hossain M.Z."/>
            <person name="Ahmed B."/>
            <person name="Rahim S."/>
            <person name="Rahman M.S."/>
            <person name="Alam M.M."/>
            <person name="Hou S."/>
            <person name="Wan X."/>
            <person name="Saito J.A."/>
            <person name="Alam M."/>
        </authorList>
    </citation>
    <scope>NUCLEOTIDE SEQUENCE [LARGE SCALE GENOMIC DNA]</scope>
    <source>
        <strain evidence="1 2">MS6</strain>
    </source>
</reference>
<dbReference type="InParanoid" id="K2RM18"/>
<protein>
    <submittedName>
        <fullName evidence="1">Uncharacterized protein</fullName>
    </submittedName>
</protein>
<feature type="non-terminal residue" evidence="1">
    <location>
        <position position="1"/>
    </location>
</feature>
<dbReference type="VEuPathDB" id="FungiDB:MPH_08994"/>
<organism evidence="1 2">
    <name type="scientific">Macrophomina phaseolina (strain MS6)</name>
    <name type="common">Charcoal rot fungus</name>
    <dbReference type="NCBI Taxonomy" id="1126212"/>
    <lineage>
        <taxon>Eukaryota</taxon>
        <taxon>Fungi</taxon>
        <taxon>Dikarya</taxon>
        <taxon>Ascomycota</taxon>
        <taxon>Pezizomycotina</taxon>
        <taxon>Dothideomycetes</taxon>
        <taxon>Dothideomycetes incertae sedis</taxon>
        <taxon>Botryosphaeriales</taxon>
        <taxon>Botryosphaeriaceae</taxon>
        <taxon>Macrophomina</taxon>
    </lineage>
</organism>
<proteinExistence type="predicted"/>
<sequence>DDLHMTSRTAKSPDSSYTFPLFLTVGIPSLNQTIGQIRLPFRLGSWQFELHVDKSHFPELLSQVENGLLGNIRAHSRSLLKRKVQDRLLTRIESLDKSLETYRLVWCVSFNRITGELFNIRPSGTIGGELGTSVNLPDLTRFSWSEIQVLTPVGPDRYKVTVQGDPFECYTPRHVGVFSEEIHLWRNISNSLESHRIRSPKLRGLVVANHHEMGIRGILYDWIEPWCEANSLADVDLVGISRHRREIWYRQISDTVAGVRKLGLRCTERELGWSFEVARRIIIDKELNANLSMIAFGRWCRPDARGTSMLSDNETWELDTSPEPDFTFLRMLRELLQLGSKAIAPFDPRAAQKSHAPFFEILPADLRNIVYEYALAEPGPLLCRYGGFYRRNPRMSKLSTSSTSNEEPMAASGLFGTSKGVRQESMSLFAQRNHFHVEAIEICTLLRYLGQFTGYLKKVTIVVILSEDNDLSRAQEIGIIELRERATTLRSVEVLIRNTATHSWNNERLIRAFQGFRDLQEFEISPKSWGLSAKDRKEIEEHIQREIVHYMRTT</sequence>